<evidence type="ECO:0000256" key="1">
    <source>
        <dbReference type="SAM" id="Coils"/>
    </source>
</evidence>
<dbReference type="EMBL" id="JAHRHY010000022">
    <property type="protein sequence ID" value="KAG9061795.1"/>
    <property type="molecule type" value="Genomic_DNA"/>
</dbReference>
<keyword evidence="1" id="KW-0175">Coiled coil</keyword>
<feature type="compositionally biased region" description="Low complexity" evidence="2">
    <location>
        <begin position="676"/>
        <end position="694"/>
    </location>
</feature>
<feature type="compositionally biased region" description="Basic and acidic residues" evidence="2">
    <location>
        <begin position="1504"/>
        <end position="1515"/>
    </location>
</feature>
<feature type="region of interest" description="Disordered" evidence="2">
    <location>
        <begin position="948"/>
        <end position="1024"/>
    </location>
</feature>
<feature type="compositionally biased region" description="Basic and acidic residues" evidence="2">
    <location>
        <begin position="1566"/>
        <end position="1607"/>
    </location>
</feature>
<gene>
    <name evidence="3" type="ORF">KI688_006946</name>
</gene>
<feature type="compositionally biased region" description="Low complexity" evidence="2">
    <location>
        <begin position="198"/>
        <end position="208"/>
    </location>
</feature>
<evidence type="ECO:0000313" key="3">
    <source>
        <dbReference type="EMBL" id="KAG9061795.1"/>
    </source>
</evidence>
<feature type="region of interest" description="Disordered" evidence="2">
    <location>
        <begin position="1038"/>
        <end position="1639"/>
    </location>
</feature>
<feature type="compositionally biased region" description="Low complexity" evidence="2">
    <location>
        <begin position="708"/>
        <end position="743"/>
    </location>
</feature>
<feature type="compositionally biased region" description="Low complexity" evidence="2">
    <location>
        <begin position="991"/>
        <end position="1014"/>
    </location>
</feature>
<feature type="compositionally biased region" description="Basic and acidic residues" evidence="2">
    <location>
        <begin position="1544"/>
        <end position="1556"/>
    </location>
</feature>
<proteinExistence type="predicted"/>
<organism evidence="3 4">
    <name type="scientific">Linnemannia hyalina</name>
    <dbReference type="NCBI Taxonomy" id="64524"/>
    <lineage>
        <taxon>Eukaryota</taxon>
        <taxon>Fungi</taxon>
        <taxon>Fungi incertae sedis</taxon>
        <taxon>Mucoromycota</taxon>
        <taxon>Mortierellomycotina</taxon>
        <taxon>Mortierellomycetes</taxon>
        <taxon>Mortierellales</taxon>
        <taxon>Mortierellaceae</taxon>
        <taxon>Linnemannia</taxon>
    </lineage>
</organism>
<feature type="region of interest" description="Disordered" evidence="2">
    <location>
        <begin position="245"/>
        <end position="270"/>
    </location>
</feature>
<comment type="caution">
    <text evidence="3">The sequence shown here is derived from an EMBL/GenBank/DDBJ whole genome shotgun (WGS) entry which is preliminary data.</text>
</comment>
<feature type="compositionally biased region" description="Low complexity" evidence="2">
    <location>
        <begin position="1156"/>
        <end position="1167"/>
    </location>
</feature>
<feature type="compositionally biased region" description="Basic residues" evidence="2">
    <location>
        <begin position="1442"/>
        <end position="1452"/>
    </location>
</feature>
<accession>A0A9P8BN27</accession>
<feature type="compositionally biased region" description="Basic and acidic residues" evidence="2">
    <location>
        <begin position="1615"/>
        <end position="1631"/>
    </location>
</feature>
<feature type="compositionally biased region" description="Polar residues" evidence="2">
    <location>
        <begin position="655"/>
        <end position="675"/>
    </location>
</feature>
<dbReference type="OrthoDB" id="10626214at2759"/>
<feature type="compositionally biased region" description="Basic and acidic residues" evidence="2">
    <location>
        <begin position="948"/>
        <end position="977"/>
    </location>
</feature>
<feature type="compositionally biased region" description="Polar residues" evidence="2">
    <location>
        <begin position="252"/>
        <end position="261"/>
    </location>
</feature>
<feature type="coiled-coil region" evidence="1">
    <location>
        <begin position="843"/>
        <end position="880"/>
    </location>
</feature>
<feature type="region of interest" description="Disordered" evidence="2">
    <location>
        <begin position="637"/>
        <end position="694"/>
    </location>
</feature>
<feature type="compositionally biased region" description="Acidic residues" evidence="2">
    <location>
        <begin position="1459"/>
        <end position="1470"/>
    </location>
</feature>
<evidence type="ECO:0000256" key="2">
    <source>
        <dbReference type="SAM" id="MobiDB-lite"/>
    </source>
</evidence>
<feature type="compositionally biased region" description="Polar residues" evidence="2">
    <location>
        <begin position="1331"/>
        <end position="1348"/>
    </location>
</feature>
<feature type="compositionally biased region" description="Polar residues" evidence="2">
    <location>
        <begin position="744"/>
        <end position="763"/>
    </location>
</feature>
<feature type="compositionally biased region" description="Basic and acidic residues" evidence="2">
    <location>
        <begin position="1423"/>
        <end position="1441"/>
    </location>
</feature>
<feature type="compositionally biased region" description="Low complexity" evidence="2">
    <location>
        <begin position="1287"/>
        <end position="1301"/>
    </location>
</feature>
<feature type="region of interest" description="Disordered" evidence="2">
    <location>
        <begin position="708"/>
        <end position="782"/>
    </location>
</feature>
<feature type="region of interest" description="Disordered" evidence="2">
    <location>
        <begin position="1"/>
        <end position="29"/>
    </location>
</feature>
<protein>
    <submittedName>
        <fullName evidence="3">Uncharacterized protein</fullName>
    </submittedName>
</protein>
<name>A0A9P8BN27_9FUNG</name>
<feature type="compositionally biased region" description="Basic and acidic residues" evidence="2">
    <location>
        <begin position="773"/>
        <end position="782"/>
    </location>
</feature>
<feature type="compositionally biased region" description="Basic and acidic residues" evidence="2">
    <location>
        <begin position="1523"/>
        <end position="1537"/>
    </location>
</feature>
<keyword evidence="4" id="KW-1185">Reference proteome</keyword>
<dbReference type="Proteomes" id="UP000707451">
    <property type="component" value="Unassembled WGS sequence"/>
</dbReference>
<feature type="compositionally biased region" description="Polar residues" evidence="2">
    <location>
        <begin position="1038"/>
        <end position="1049"/>
    </location>
</feature>
<feature type="compositionally biased region" description="Polar residues" evidence="2">
    <location>
        <begin position="1380"/>
        <end position="1399"/>
    </location>
</feature>
<feature type="compositionally biased region" description="Polar residues" evidence="2">
    <location>
        <begin position="1"/>
        <end position="21"/>
    </location>
</feature>
<feature type="compositionally biased region" description="Basic and acidic residues" evidence="2">
    <location>
        <begin position="1072"/>
        <end position="1094"/>
    </location>
</feature>
<evidence type="ECO:0000313" key="4">
    <source>
        <dbReference type="Proteomes" id="UP000707451"/>
    </source>
</evidence>
<feature type="compositionally biased region" description="Basic residues" evidence="2">
    <location>
        <begin position="1320"/>
        <end position="1329"/>
    </location>
</feature>
<feature type="compositionally biased region" description="Basic and acidic residues" evidence="2">
    <location>
        <begin position="1179"/>
        <end position="1196"/>
    </location>
</feature>
<feature type="compositionally biased region" description="Low complexity" evidence="2">
    <location>
        <begin position="1354"/>
        <end position="1370"/>
    </location>
</feature>
<reference evidence="3" key="1">
    <citation type="submission" date="2021-06" db="EMBL/GenBank/DDBJ databases">
        <title>Genome Sequence of Mortierella hyaline Strain SCG-10, a Cold-Adapted, Nitrate-Reducing Fungus Isolated from Soil in Minnesota, USA.</title>
        <authorList>
            <person name="Aldossari N."/>
        </authorList>
    </citation>
    <scope>NUCLEOTIDE SEQUENCE</scope>
    <source>
        <strain evidence="3">SCG-10</strain>
    </source>
</reference>
<sequence>MTNNSDKPNQENSQRCRANQSAVPPTACTTTTTAVPTVTVLIPLFHQAGLQQPQQSMPHPTVYEDPTPIINLEGDVDVDMIQRMDIEDDQVPLVTPSSRFDGKFGRPSAEEAIFTIPSRVILSPSTATSLAHQKYPTAFNRPFDRTLNRPSVSTAAGSSLSVYQAAEVQCGTAAQQGGSQAGSCLRPASQEMTPPCLGQQQQWQQQGGPTPFHPQAESSMSFSSTASNWPLLHLFGQTGLGFGTAEPAKGFSSPSAGSNGQHGHKPVRPSLSHLTCNSNTGFGNCSSLSSSSSSAIPLLAPAAITTPAFGQPSFPSSVTQITAPTPSRPLVPMPFRFTLKSPFLPRSAADFHYQQQQFQQQEYSQAMNANTPSPSSFVNQSNDVAVTAALSDALRYPELSDALQRTVRKRLDRIRKEANRKDRHRLRSVQKHRRRCMIDTDSGREETDYSEKYRCCQSLPRPLERQQRSSLPIHGGQSKKDRIMSRREVKELQYFRHLKAKCHKMLSELDLNEREHQSLLRTSALMAAPPPSLPFASDIRAYQEYRALHASVDYNKIDHDPEGMRKYQGLEQVGRSFLQGESGSDLALLEEMAMGGLTSAESERTTVFDSGLTAEEWVEAQGWMRSPTVDPLMVFTMHAPDRPAGDNEESGAVADTSSEPSAASGNNTATSRSTEPSSQPAAPTTNTTSTSTRTSSLWRLFESVAPPSTIASRSAATTTAIAPAETTTSTTTASTTASPSITPLRQSPSTNTNIGATTSSIQTPIKFPTPPQQERRTQSQTRRLEFKNNPQSRYFSQDKESNRVAAISPGGSHTAVGPSVNETLIDNERTNRNKAFRGVADARRQEEAVLREEEAQEAALKKARRKFMRAQVRREEEDELLAEEIREQEDRDRKRREGNAVQPLDPVVEEAKRQWILDQLKKQRIRDECLDDELQKLMELERQRDELERTMLMEQSRMEDEQEKRRETRRLQMKYDEDLANTRPSSRRKTSAASGSTSASASITTRTPTLMRTTSYAAGRDSTSTTNSMVLSVFGSPTAVSSTTNSSPVPDSPRSALAPGQESPSALPARLPEAEQKREDMNYLADRNVEDLARRARAAAREGSPFRSDESDTDSGEESQSMAKRRQIIDKNGDSEDNEYEQQQQRQDGKHKQQQQDDNSAGEGSSSGRRRKTPQALQLERDEAFARELQDGEDSQRLSTQGETDEDTEQKLQRSKGQRATAGVTGAGVGTGNTMTLEEQRLESDMTMAKRMQQEENDDEPQSDSKSGSVVRRKLSLRIIAQKERLLSSTSESTTPAALPSRPKKTATRTRSNPSAAKQKQQKPQKQHKPTISTPATEQIHQHYSTTGALAGESSTTTTIATNTTPTYSSNQLSPHAEPGSSTATTVLATPTENGTGSPSEKAPPRTSRRSQRIQEQYMNESVSKHLAKEKARKEEEERKAKEVKKKGRKPRTVKEENKEEEEEEEEEEEGKGATKKGHKPRPTEEEAKEEAEEVKPKGRKHKATEEASREDIVVKKGRKPKAAKEGETKEEATEAKKGRRPKAVKDKETKEDASVVKKVRIPKTATEEKKMEVEEEKKMEVEEAKPMDRKRKGTDEVKEEGNAELKKVRKPRTFKKDTQREDKANGEKGNGKRAKKRARKVVIPYPILIVQP</sequence>
<feature type="region of interest" description="Disordered" evidence="2">
    <location>
        <begin position="176"/>
        <end position="221"/>
    </location>
</feature>